<sequence length="140" mass="14944">MFSVVTTATSVWVGKDGRAGDGTPQKTGPVVTPSAHDTTEGEPGAPDADASAGSPRCEIRLDHGLYCTGTAGITTYSHRDRASRAAPPLGPETLFVCWGRSEDGEVWYWVEFKKRDEPWGNVPARIVSTDPIPAIGLNEC</sequence>
<name>A0ABY4TCM2_9ACTN</name>
<organism evidence="2 3">
    <name type="scientific">Streptomyces sudanensis</name>
    <dbReference type="NCBI Taxonomy" id="436397"/>
    <lineage>
        <taxon>Bacteria</taxon>
        <taxon>Bacillati</taxon>
        <taxon>Actinomycetota</taxon>
        <taxon>Actinomycetes</taxon>
        <taxon>Kitasatosporales</taxon>
        <taxon>Streptomycetaceae</taxon>
        <taxon>Streptomyces</taxon>
    </lineage>
</organism>
<evidence type="ECO:0000313" key="3">
    <source>
        <dbReference type="Proteomes" id="UP001056383"/>
    </source>
</evidence>
<keyword evidence="3" id="KW-1185">Reference proteome</keyword>
<dbReference type="RefSeq" id="WP_010469947.1">
    <property type="nucleotide sequence ID" value="NZ_CP095474.1"/>
</dbReference>
<protein>
    <submittedName>
        <fullName evidence="2">Uncharacterized protein</fullName>
    </submittedName>
</protein>
<dbReference type="EMBL" id="CP095474">
    <property type="protein sequence ID" value="URN15563.1"/>
    <property type="molecule type" value="Genomic_DNA"/>
</dbReference>
<evidence type="ECO:0000256" key="1">
    <source>
        <dbReference type="SAM" id="MobiDB-lite"/>
    </source>
</evidence>
<evidence type="ECO:0000313" key="2">
    <source>
        <dbReference type="EMBL" id="URN15563.1"/>
    </source>
</evidence>
<accession>A0ABY4TCM2</accession>
<dbReference type="Proteomes" id="UP001056383">
    <property type="component" value="Chromosome"/>
</dbReference>
<gene>
    <name evidence="2" type="ORF">MW084_05905</name>
</gene>
<proteinExistence type="predicted"/>
<reference evidence="2" key="1">
    <citation type="submission" date="2022-04" db="EMBL/GenBank/DDBJ databases">
        <title>Systematic whole-genome sequencing reveals an unexpected diversity among actinomycetoma pathogens and provides insights into their antibacterial susceptibilities.</title>
        <authorList>
            <person name="Watson A.K."/>
            <person name="Kepplinger B."/>
            <person name="Bakhiet S.M."/>
            <person name="Mhmoud N.A."/>
            <person name="Chapman J."/>
            <person name="Allenby N."/>
            <person name="Mickiewicz K."/>
            <person name="Goodfellow M."/>
            <person name="Fahal A.H."/>
            <person name="Errington J."/>
        </authorList>
    </citation>
    <scope>NUCLEOTIDE SEQUENCE</scope>
    <source>
        <strain evidence="2">SD 504</strain>
    </source>
</reference>
<feature type="region of interest" description="Disordered" evidence="1">
    <location>
        <begin position="14"/>
        <end position="54"/>
    </location>
</feature>